<dbReference type="GO" id="GO:0008237">
    <property type="term" value="F:metallopeptidase activity"/>
    <property type="evidence" value="ECO:0007669"/>
    <property type="project" value="UniProtKB-KW"/>
</dbReference>
<dbReference type="PANTHER" id="PTHR34448">
    <property type="entry name" value="AMINOPEPTIDASE"/>
    <property type="match status" value="1"/>
</dbReference>
<accession>A0A0H3A9Y2</accession>
<dbReference type="KEGG" id="dvl:Dvul_2212"/>
<dbReference type="GO" id="GO:0006508">
    <property type="term" value="P:proteolysis"/>
    <property type="evidence" value="ECO:0007669"/>
    <property type="project" value="UniProtKB-KW"/>
</dbReference>
<dbReference type="RefSeq" id="WP_011792720.1">
    <property type="nucleotide sequence ID" value="NC_008751.1"/>
</dbReference>
<reference evidence="11" key="1">
    <citation type="journal article" date="2009" name="Environ. Microbiol.">
        <title>Contribution of mobile genetic elements to Desulfovibrio vulgaris genome plasticity.</title>
        <authorList>
            <person name="Walker C.B."/>
            <person name="Stolyar S."/>
            <person name="Chivian D."/>
            <person name="Pinel N."/>
            <person name="Gabster J.A."/>
            <person name="Dehal P.S."/>
            <person name="He Z."/>
            <person name="Yang Z.K."/>
            <person name="Yen H.C."/>
            <person name="Zhou J."/>
            <person name="Wall J.D."/>
            <person name="Hazen T.C."/>
            <person name="Arkin A.P."/>
            <person name="Stahl D.A."/>
        </authorList>
    </citation>
    <scope>NUCLEOTIDE SEQUENCE [LARGE SCALE GENOMIC DNA]</scope>
    <source>
        <strain evidence="11">DP4</strain>
    </source>
</reference>
<dbReference type="HOGENOM" id="CLU_057697_0_0_7"/>
<dbReference type="AlphaFoldDB" id="A0A0H3A9Y2"/>
<comment type="similarity">
    <text evidence="4">Belongs to the peptidase M29 family.</text>
</comment>
<dbReference type="InterPro" id="IPR035097">
    <property type="entry name" value="M29_N-terminal"/>
</dbReference>
<evidence type="ECO:0000256" key="9">
    <source>
        <dbReference type="ARBA" id="ARBA00023049"/>
    </source>
</evidence>
<dbReference type="Pfam" id="PF02073">
    <property type="entry name" value="Peptidase_M29"/>
    <property type="match status" value="1"/>
</dbReference>
<dbReference type="GO" id="GO:0046872">
    <property type="term" value="F:metal ion binding"/>
    <property type="evidence" value="ECO:0007669"/>
    <property type="project" value="UniProtKB-KW"/>
</dbReference>
<evidence type="ECO:0000256" key="8">
    <source>
        <dbReference type="ARBA" id="ARBA00022801"/>
    </source>
</evidence>
<keyword evidence="9" id="KW-0482">Metalloprotease</keyword>
<protein>
    <submittedName>
        <fullName evidence="10">Peptidase M29, aminopeptidase II</fullName>
    </submittedName>
</protein>
<dbReference type="InterPro" id="IPR000787">
    <property type="entry name" value="Peptidase_M29"/>
</dbReference>
<name>A0A0H3A9Y2_NITV4</name>
<dbReference type="PANTHER" id="PTHR34448:SF3">
    <property type="entry name" value="AMINOPEPTIDASE AMPS"/>
    <property type="match status" value="1"/>
</dbReference>
<evidence type="ECO:0000256" key="3">
    <source>
        <dbReference type="ARBA" id="ARBA00001947"/>
    </source>
</evidence>
<keyword evidence="6" id="KW-0645">Protease</keyword>
<dbReference type="Proteomes" id="UP000009173">
    <property type="component" value="Chromosome"/>
</dbReference>
<keyword evidence="5 10" id="KW-0031">Aminopeptidase</keyword>
<dbReference type="EMBL" id="CP000527">
    <property type="protein sequence ID" value="ABM29228.1"/>
    <property type="molecule type" value="Genomic_DNA"/>
</dbReference>
<keyword evidence="8" id="KW-0378">Hydrolase</keyword>
<keyword evidence="7" id="KW-0479">Metal-binding</keyword>
<sequence length="401" mass="44311">MFDQTTLERYADVLLWGLERGRGHPYRKSDFVLVRFDLLALPLAEEICARLHERGQIPVPRMAHTPRMEHDFYTLANNKRLTTLTPGERELQNRLNGTISLLAPQSLSHLASVPAENIALAQRARAPLTAIARTREQMGTYGWTLCLWPTPALAGWAGMDVEAYAKEIARACHLGEADPVARWRRIAKEAEALRTALDALGDVVLHVESDDGTDLRLSVGQQRRWAGVTGRNIPSFELYVSPDWRTVEGSYVADLPSFRAGNITSGIRLTFRKGVVTALAAEKGEAFAAGQTSIDAGAARVGEFALVDKRFSPIGRFMANTLFDENHGGENGSMHIALGQSYANTFAGAAPDFDEATRERLGFNTSTLHWDMVATTPRRVTAHLHGGKRTTIYEDGMFRIL</sequence>
<dbReference type="SUPFAM" id="SSF144052">
    <property type="entry name" value="Thermophilic metalloprotease-like"/>
    <property type="match status" value="1"/>
</dbReference>
<dbReference type="GO" id="GO:0004177">
    <property type="term" value="F:aminopeptidase activity"/>
    <property type="evidence" value="ECO:0007669"/>
    <property type="project" value="UniProtKB-KW"/>
</dbReference>
<evidence type="ECO:0000313" key="10">
    <source>
        <dbReference type="EMBL" id="ABM29228.1"/>
    </source>
</evidence>
<gene>
    <name evidence="10" type="ordered locus">Dvul_2212</name>
</gene>
<comment type="cofactor">
    <cofactor evidence="2">
        <name>Mg(2+)</name>
        <dbReference type="ChEBI" id="CHEBI:18420"/>
    </cofactor>
</comment>
<comment type="cofactor">
    <cofactor evidence="3">
        <name>Zn(2+)</name>
        <dbReference type="ChEBI" id="CHEBI:29105"/>
    </cofactor>
</comment>
<evidence type="ECO:0000256" key="1">
    <source>
        <dbReference type="ARBA" id="ARBA00001941"/>
    </source>
</evidence>
<proteinExistence type="inferred from homology"/>
<evidence type="ECO:0000256" key="6">
    <source>
        <dbReference type="ARBA" id="ARBA00022670"/>
    </source>
</evidence>
<evidence type="ECO:0000256" key="7">
    <source>
        <dbReference type="ARBA" id="ARBA00022723"/>
    </source>
</evidence>
<evidence type="ECO:0000256" key="2">
    <source>
        <dbReference type="ARBA" id="ARBA00001946"/>
    </source>
</evidence>
<dbReference type="Gene3D" id="3.40.1830.10">
    <property type="entry name" value="Thermophilic metalloprotease (M29)"/>
    <property type="match status" value="1"/>
</dbReference>
<organism evidence="10 11">
    <name type="scientific">Nitratidesulfovibrio vulgaris (strain DP4)</name>
    <name type="common">Desulfovibrio vulgaris</name>
    <dbReference type="NCBI Taxonomy" id="391774"/>
    <lineage>
        <taxon>Bacteria</taxon>
        <taxon>Pseudomonadati</taxon>
        <taxon>Thermodesulfobacteriota</taxon>
        <taxon>Desulfovibrionia</taxon>
        <taxon>Desulfovibrionales</taxon>
        <taxon>Desulfovibrionaceae</taxon>
        <taxon>Nitratidesulfovibrio</taxon>
    </lineage>
</organism>
<evidence type="ECO:0000313" key="11">
    <source>
        <dbReference type="Proteomes" id="UP000009173"/>
    </source>
</evidence>
<evidence type="ECO:0000256" key="5">
    <source>
        <dbReference type="ARBA" id="ARBA00022438"/>
    </source>
</evidence>
<dbReference type="InterPro" id="IPR052170">
    <property type="entry name" value="M29_Exopeptidase"/>
</dbReference>
<comment type="cofactor">
    <cofactor evidence="1">
        <name>Co(2+)</name>
        <dbReference type="ChEBI" id="CHEBI:48828"/>
    </cofactor>
</comment>
<evidence type="ECO:0000256" key="4">
    <source>
        <dbReference type="ARBA" id="ARBA00008236"/>
    </source>
</evidence>